<evidence type="ECO:0000313" key="8">
    <source>
        <dbReference type="Proteomes" id="UP001175226"/>
    </source>
</evidence>
<organism evidence="7 8">
    <name type="scientific">Armillaria borealis</name>
    <dbReference type="NCBI Taxonomy" id="47425"/>
    <lineage>
        <taxon>Eukaryota</taxon>
        <taxon>Fungi</taxon>
        <taxon>Dikarya</taxon>
        <taxon>Basidiomycota</taxon>
        <taxon>Agaricomycotina</taxon>
        <taxon>Agaricomycetes</taxon>
        <taxon>Agaricomycetidae</taxon>
        <taxon>Agaricales</taxon>
        <taxon>Marasmiineae</taxon>
        <taxon>Physalacriaceae</taxon>
        <taxon>Armillaria</taxon>
    </lineage>
</organism>
<dbReference type="PROSITE" id="PS00141">
    <property type="entry name" value="ASP_PROTEASE"/>
    <property type="match status" value="2"/>
</dbReference>
<feature type="signal peptide" evidence="5">
    <location>
        <begin position="1"/>
        <end position="17"/>
    </location>
</feature>
<evidence type="ECO:0000313" key="7">
    <source>
        <dbReference type="EMBL" id="KAK0455872.1"/>
    </source>
</evidence>
<reference evidence="7" key="1">
    <citation type="submission" date="2023-06" db="EMBL/GenBank/DDBJ databases">
        <authorList>
            <consortium name="Lawrence Berkeley National Laboratory"/>
            <person name="Ahrendt S."/>
            <person name="Sahu N."/>
            <person name="Indic B."/>
            <person name="Wong-Bajracharya J."/>
            <person name="Merenyi Z."/>
            <person name="Ke H.-M."/>
            <person name="Monk M."/>
            <person name="Kocsube S."/>
            <person name="Drula E."/>
            <person name="Lipzen A."/>
            <person name="Balint B."/>
            <person name="Henrissat B."/>
            <person name="Andreopoulos B."/>
            <person name="Martin F.M."/>
            <person name="Harder C.B."/>
            <person name="Rigling D."/>
            <person name="Ford K.L."/>
            <person name="Foster G.D."/>
            <person name="Pangilinan J."/>
            <person name="Papanicolaou A."/>
            <person name="Barry K."/>
            <person name="LaButti K."/>
            <person name="Viragh M."/>
            <person name="Koriabine M."/>
            <person name="Yan M."/>
            <person name="Riley R."/>
            <person name="Champramary S."/>
            <person name="Plett K.L."/>
            <person name="Tsai I.J."/>
            <person name="Slot J."/>
            <person name="Sipos G."/>
            <person name="Plett J."/>
            <person name="Nagy L.G."/>
            <person name="Grigoriev I.V."/>
        </authorList>
    </citation>
    <scope>NUCLEOTIDE SEQUENCE</scope>
    <source>
        <strain evidence="7">FPL87.14</strain>
    </source>
</reference>
<dbReference type="Proteomes" id="UP001175226">
    <property type="component" value="Unassembled WGS sequence"/>
</dbReference>
<keyword evidence="8" id="KW-1185">Reference proteome</keyword>
<gene>
    <name evidence="7" type="ORF">EV421DRAFT_6770</name>
</gene>
<evidence type="ECO:0000256" key="5">
    <source>
        <dbReference type="SAM" id="SignalP"/>
    </source>
</evidence>
<evidence type="ECO:0000259" key="6">
    <source>
        <dbReference type="PROSITE" id="PS51767"/>
    </source>
</evidence>
<dbReference type="PRINTS" id="PR00792">
    <property type="entry name" value="PEPSIN"/>
</dbReference>
<dbReference type="InterPro" id="IPR001461">
    <property type="entry name" value="Aspartic_peptidase_A1"/>
</dbReference>
<dbReference type="SUPFAM" id="SSF50630">
    <property type="entry name" value="Acid proteases"/>
    <property type="match status" value="1"/>
</dbReference>
<name>A0AA39K795_9AGAR</name>
<dbReference type="InterPro" id="IPR033121">
    <property type="entry name" value="PEPTIDASE_A1"/>
</dbReference>
<dbReference type="PANTHER" id="PTHR47966">
    <property type="entry name" value="BETA-SITE APP-CLEAVING ENZYME, ISOFORM A-RELATED"/>
    <property type="match status" value="1"/>
</dbReference>
<keyword evidence="5" id="KW-0732">Signal</keyword>
<dbReference type="AlphaFoldDB" id="A0AA39K795"/>
<feature type="active site" evidence="3">
    <location>
        <position position="99"/>
    </location>
</feature>
<proteinExistence type="inferred from homology"/>
<evidence type="ECO:0000256" key="1">
    <source>
        <dbReference type="ARBA" id="ARBA00007447"/>
    </source>
</evidence>
<keyword evidence="4" id="KW-0378">Hydrolase</keyword>
<feature type="active site" evidence="3">
    <location>
        <position position="301"/>
    </location>
</feature>
<evidence type="ECO:0000256" key="2">
    <source>
        <dbReference type="ARBA" id="ARBA00022750"/>
    </source>
</evidence>
<dbReference type="InterPro" id="IPR034164">
    <property type="entry name" value="Pepsin-like_dom"/>
</dbReference>
<keyword evidence="2 4" id="KW-0064">Aspartyl protease</keyword>
<dbReference type="GO" id="GO:0006508">
    <property type="term" value="P:proteolysis"/>
    <property type="evidence" value="ECO:0007669"/>
    <property type="project" value="UniProtKB-KW"/>
</dbReference>
<dbReference type="GO" id="GO:0004190">
    <property type="term" value="F:aspartic-type endopeptidase activity"/>
    <property type="evidence" value="ECO:0007669"/>
    <property type="project" value="UniProtKB-KW"/>
</dbReference>
<feature type="domain" description="Peptidase A1" evidence="6">
    <location>
        <begin position="81"/>
        <end position="419"/>
    </location>
</feature>
<accession>A0AA39K795</accession>
<dbReference type="InterPro" id="IPR001969">
    <property type="entry name" value="Aspartic_peptidase_AS"/>
</dbReference>
<dbReference type="Gene3D" id="2.40.70.10">
    <property type="entry name" value="Acid Proteases"/>
    <property type="match status" value="2"/>
</dbReference>
<dbReference type="InterPro" id="IPR021109">
    <property type="entry name" value="Peptidase_aspartic_dom_sf"/>
</dbReference>
<comment type="similarity">
    <text evidence="1 4">Belongs to the peptidase A1 family.</text>
</comment>
<dbReference type="Pfam" id="PF00026">
    <property type="entry name" value="Asp"/>
    <property type="match status" value="2"/>
</dbReference>
<dbReference type="PROSITE" id="PS51767">
    <property type="entry name" value="PEPTIDASE_A1"/>
    <property type="match status" value="1"/>
</dbReference>
<evidence type="ECO:0000256" key="3">
    <source>
        <dbReference type="PIRSR" id="PIRSR601461-1"/>
    </source>
</evidence>
<comment type="caution">
    <text evidence="7">The sequence shown here is derived from an EMBL/GenBank/DDBJ whole genome shotgun (WGS) entry which is preliminary data.</text>
</comment>
<dbReference type="EMBL" id="JAUEPT010000001">
    <property type="protein sequence ID" value="KAK0455872.1"/>
    <property type="molecule type" value="Genomic_DNA"/>
</dbReference>
<protein>
    <submittedName>
        <fullName evidence="7">Aspartic peptidase A1</fullName>
    </submittedName>
</protein>
<dbReference type="PANTHER" id="PTHR47966:SF51">
    <property type="entry name" value="BETA-SITE APP-CLEAVING ENZYME, ISOFORM A-RELATED"/>
    <property type="match status" value="1"/>
</dbReference>
<keyword evidence="4" id="KW-0645">Protease</keyword>
<dbReference type="CDD" id="cd05471">
    <property type="entry name" value="pepsin_like"/>
    <property type="match status" value="1"/>
</dbReference>
<evidence type="ECO:0000256" key="4">
    <source>
        <dbReference type="RuleBase" id="RU000454"/>
    </source>
</evidence>
<feature type="chain" id="PRO_5041454269" evidence="5">
    <location>
        <begin position="18"/>
        <end position="429"/>
    </location>
</feature>
<sequence length="429" mass="45218">MLSTFFVLTSLVVAGLSSPVVIPRSPVSFPIARKFNFNGTSTIVERDRARVAALRSRADGARNATRRAVVNQDVDNVAVLYSASIGVGSPATAYDLIIDTGSSNTWIGAGTKYVQTSTSTQTSNRVSVSYGSGSFSGREYTDQVTITSDLIIKSQSIGVASSSSGFSGFDGILGIGPVELTEGTLSPATSTLIPTVTDNLYSQGSITDDAVGVYFAPTTQDEVVNGELSWGLYLRFCSTSFMSRTNCNSILGGSDSSKITGSIGYAPVTSTYPASVYWGIDESITYGTSTTILSSTAGIVDTGTTLVYIASNAFTKYKSATGATLDSSTGLLRITSAQYAKLSSLFFNINGVSYELTPNAQIWPRSLNTEIGGSSSAIYLIVNDIGTNSGEGLDFINGYTFLERFYTIFDTANSRIGFAKTSQTTATTN</sequence>